<keyword evidence="3" id="KW-1185">Reference proteome</keyword>
<evidence type="ECO:0000259" key="1">
    <source>
        <dbReference type="PROSITE" id="PS51471"/>
    </source>
</evidence>
<dbReference type="InterPro" id="IPR027450">
    <property type="entry name" value="AlkB-like"/>
</dbReference>
<comment type="caution">
    <text evidence="2">The sequence shown here is derived from an EMBL/GenBank/DDBJ whole genome shotgun (WGS) entry which is preliminary data.</text>
</comment>
<dbReference type="Pfam" id="PF13532">
    <property type="entry name" value="2OG-FeII_Oxy_2"/>
    <property type="match status" value="1"/>
</dbReference>
<dbReference type="Gene3D" id="2.60.120.590">
    <property type="entry name" value="Alpha-ketoglutarate-dependent dioxygenase AlkB-like"/>
    <property type="match status" value="1"/>
</dbReference>
<reference evidence="2 3" key="1">
    <citation type="journal article" date="2014" name="BMC Genomics">
        <title>Adaptive genomic structural variation in the grape powdery mildew pathogen, Erysiphe necator.</title>
        <authorList>
            <person name="Jones L."/>
            <person name="Riaz S."/>
            <person name="Morales-Cruz A."/>
            <person name="Amrine K.C."/>
            <person name="McGuire B."/>
            <person name="Gubler W.D."/>
            <person name="Walker M.A."/>
            <person name="Cantu D."/>
        </authorList>
    </citation>
    <scope>NUCLEOTIDE SEQUENCE [LARGE SCALE GENOMIC DNA]</scope>
    <source>
        <strain evidence="3">c</strain>
    </source>
</reference>
<protein>
    <submittedName>
        <fullName evidence="2">Putative isochorismatase family protein family</fullName>
    </submittedName>
</protein>
<gene>
    <name evidence="2" type="ORF">EV44_g3262</name>
</gene>
<organism evidence="2 3">
    <name type="scientific">Uncinula necator</name>
    <name type="common">Grape powdery mildew</name>
    <dbReference type="NCBI Taxonomy" id="52586"/>
    <lineage>
        <taxon>Eukaryota</taxon>
        <taxon>Fungi</taxon>
        <taxon>Dikarya</taxon>
        <taxon>Ascomycota</taxon>
        <taxon>Pezizomycotina</taxon>
        <taxon>Leotiomycetes</taxon>
        <taxon>Erysiphales</taxon>
        <taxon>Erysiphaceae</taxon>
        <taxon>Erysiphe</taxon>
    </lineage>
</organism>
<name>A0A0B1PIG5_UNCNE</name>
<dbReference type="Proteomes" id="UP000030854">
    <property type="component" value="Unassembled WGS sequence"/>
</dbReference>
<dbReference type="EMBL" id="JNVN01000092">
    <property type="protein sequence ID" value="KHJ36259.1"/>
    <property type="molecule type" value="Genomic_DNA"/>
</dbReference>
<evidence type="ECO:0000313" key="2">
    <source>
        <dbReference type="EMBL" id="KHJ36259.1"/>
    </source>
</evidence>
<accession>A0A0B1PIG5</accession>
<sequence length="290" mass="32897">MAGCEKQISELSSFNISSGDTRFIYNILNEEFAHNAFVELRNEISWERVYHRGGLLPRLIAIQGDIASDGGIPVYRFPANVMPQLKQISPTVKLIQKQVEKEMGHTVNHVLIQYYRDSTDYISEHSDKTLDVVPNTSIGNLSLGVQRTMIFRSKKARKDVCEIAAPRQVVRIPLPHNSLCIMGLETNKSWLHSIRKEKQSINGNAHEEPEFQAARISLTFRNIGTYISEDKLFIWGQGATAKIKESARPLVNDNSALTEKILEAFRAENRDSDFDWNIHYGAGFDLLHIS</sequence>
<dbReference type="GO" id="GO:0051213">
    <property type="term" value="F:dioxygenase activity"/>
    <property type="evidence" value="ECO:0007669"/>
    <property type="project" value="InterPro"/>
</dbReference>
<dbReference type="PANTHER" id="PTHR31212:SF5">
    <property type="entry name" value="ISOCHORISMATASE FAMILY PROTEIN FAMILY (AFU_ORTHOLOGUE AFUA_3G14500)"/>
    <property type="match status" value="1"/>
</dbReference>
<dbReference type="OMA" id="IQHYRSG"/>
<dbReference type="STRING" id="52586.A0A0B1PIG5"/>
<dbReference type="GO" id="GO:0006307">
    <property type="term" value="P:DNA alkylation repair"/>
    <property type="evidence" value="ECO:0007669"/>
    <property type="project" value="InterPro"/>
</dbReference>
<dbReference type="InterPro" id="IPR005123">
    <property type="entry name" value="Oxoglu/Fe-dep_dioxygenase_dom"/>
</dbReference>
<dbReference type="InterPro" id="IPR037151">
    <property type="entry name" value="AlkB-like_sf"/>
</dbReference>
<dbReference type="SUPFAM" id="SSF51197">
    <property type="entry name" value="Clavaminate synthase-like"/>
    <property type="match status" value="1"/>
</dbReference>
<dbReference type="PROSITE" id="PS51471">
    <property type="entry name" value="FE2OG_OXY"/>
    <property type="match status" value="1"/>
</dbReference>
<dbReference type="PANTHER" id="PTHR31212">
    <property type="entry name" value="ALPHA-KETOGLUTARATE-DEPENDENT DIOXYGENASE ALKB HOMOLOG 3"/>
    <property type="match status" value="1"/>
</dbReference>
<dbReference type="InterPro" id="IPR032854">
    <property type="entry name" value="ALKBH3"/>
</dbReference>
<evidence type="ECO:0000313" key="3">
    <source>
        <dbReference type="Proteomes" id="UP000030854"/>
    </source>
</evidence>
<dbReference type="AlphaFoldDB" id="A0A0B1PIG5"/>
<proteinExistence type="predicted"/>
<dbReference type="HOGENOM" id="CLU_054792_0_0_1"/>
<feature type="domain" description="Fe2OG dioxygenase" evidence="1">
    <location>
        <begin position="106"/>
        <end position="224"/>
    </location>
</feature>